<evidence type="ECO:0000259" key="1">
    <source>
        <dbReference type="PROSITE" id="PS50801"/>
    </source>
</evidence>
<gene>
    <name evidence="2" type="ORF">PQG83_05930</name>
</gene>
<dbReference type="KEGG" id="nneo:PQG83_05930"/>
<dbReference type="SUPFAM" id="SSF52091">
    <property type="entry name" value="SpoIIaa-like"/>
    <property type="match status" value="1"/>
</dbReference>
<evidence type="ECO:0000313" key="3">
    <source>
        <dbReference type="Proteomes" id="UP001302494"/>
    </source>
</evidence>
<dbReference type="PANTHER" id="PTHR33495">
    <property type="entry name" value="ANTI-SIGMA FACTOR ANTAGONIST TM_1081-RELATED-RELATED"/>
    <property type="match status" value="1"/>
</dbReference>
<dbReference type="PROSITE" id="PS50801">
    <property type="entry name" value="STAS"/>
    <property type="match status" value="1"/>
</dbReference>
<proteinExistence type="predicted"/>
<dbReference type="Pfam" id="PF01740">
    <property type="entry name" value="STAS"/>
    <property type="match status" value="1"/>
</dbReference>
<organism evidence="2 3">
    <name type="scientific">Candidatus Nitrospira neomarina</name>
    <dbReference type="NCBI Taxonomy" id="3020899"/>
    <lineage>
        <taxon>Bacteria</taxon>
        <taxon>Pseudomonadati</taxon>
        <taxon>Nitrospirota</taxon>
        <taxon>Nitrospiria</taxon>
        <taxon>Nitrospirales</taxon>
        <taxon>Nitrospiraceae</taxon>
        <taxon>Nitrospira</taxon>
    </lineage>
</organism>
<dbReference type="AlphaFoldDB" id="A0AA96GKZ9"/>
<protein>
    <submittedName>
        <fullName evidence="2">STAS domain-containing protein</fullName>
    </submittedName>
</protein>
<name>A0AA96GKZ9_9BACT</name>
<evidence type="ECO:0000313" key="2">
    <source>
        <dbReference type="EMBL" id="WNM63292.1"/>
    </source>
</evidence>
<sequence length="115" mass="12994">MAIEVIIRGIRGATVVDFHGRLDMHSRWHVKAIINQCCHTEQEHLILNLKGLTFVDSAGLGFLVLCSYQFRELRRRISWIQPQGCVGELLQNLQIHELISVCQSEQDALSAVSPS</sequence>
<reference evidence="2 3" key="1">
    <citation type="submission" date="2023-01" db="EMBL/GenBank/DDBJ databases">
        <title>Cultivation and genomic characterization of new, ubiquitous marine nitrite-oxidizing bacteria from the Nitrospirales.</title>
        <authorList>
            <person name="Mueller A.J."/>
            <person name="Daebeler A."/>
            <person name="Herbold C.W."/>
            <person name="Kirkegaard R.H."/>
            <person name="Daims H."/>
        </authorList>
    </citation>
    <scope>NUCLEOTIDE SEQUENCE [LARGE SCALE GENOMIC DNA]</scope>
    <source>
        <strain evidence="2 3">DK</strain>
    </source>
</reference>
<dbReference type="CDD" id="cd07043">
    <property type="entry name" value="STAS_anti-anti-sigma_factors"/>
    <property type="match status" value="1"/>
</dbReference>
<dbReference type="RefSeq" id="WP_312747781.1">
    <property type="nucleotide sequence ID" value="NZ_CP116968.1"/>
</dbReference>
<feature type="domain" description="STAS" evidence="1">
    <location>
        <begin position="3"/>
        <end position="112"/>
    </location>
</feature>
<dbReference type="InterPro" id="IPR036513">
    <property type="entry name" value="STAS_dom_sf"/>
</dbReference>
<dbReference type="EMBL" id="CP116968">
    <property type="protein sequence ID" value="WNM63292.1"/>
    <property type="molecule type" value="Genomic_DNA"/>
</dbReference>
<dbReference type="Proteomes" id="UP001302494">
    <property type="component" value="Chromosome"/>
</dbReference>
<dbReference type="InterPro" id="IPR002645">
    <property type="entry name" value="STAS_dom"/>
</dbReference>
<keyword evidence="3" id="KW-1185">Reference proteome</keyword>
<accession>A0AA96GKZ9</accession>
<dbReference type="Gene3D" id="3.30.750.24">
    <property type="entry name" value="STAS domain"/>
    <property type="match status" value="1"/>
</dbReference>
<dbReference type="PANTHER" id="PTHR33495:SF2">
    <property type="entry name" value="ANTI-SIGMA FACTOR ANTAGONIST TM_1081-RELATED"/>
    <property type="match status" value="1"/>
</dbReference>
<dbReference type="GO" id="GO:0043856">
    <property type="term" value="F:anti-sigma factor antagonist activity"/>
    <property type="evidence" value="ECO:0007669"/>
    <property type="project" value="TreeGrafter"/>
</dbReference>